<proteinExistence type="predicted"/>
<evidence type="ECO:0000256" key="1">
    <source>
        <dbReference type="SAM" id="MobiDB-lite"/>
    </source>
</evidence>
<feature type="non-terminal residue" evidence="2">
    <location>
        <position position="154"/>
    </location>
</feature>
<feature type="compositionally biased region" description="Low complexity" evidence="1">
    <location>
        <begin position="138"/>
        <end position="154"/>
    </location>
</feature>
<reference evidence="2" key="1">
    <citation type="journal article" date="2019" name="Science">
        <title>Mutation of a bHLH transcription factor allowed almond domestication.</title>
        <authorList>
            <person name="Sanchez-Perez R."/>
            <person name="Pavan S."/>
            <person name="Mazzeo R."/>
            <person name="Moldovan C."/>
            <person name="Aiese Cigliano R."/>
            <person name="Del Cueto J."/>
            <person name="Ricciardi F."/>
            <person name="Lotti C."/>
            <person name="Ricciardi L."/>
            <person name="Dicenta F."/>
            <person name="Lopez-Marques R.L."/>
            <person name="Lindberg Moller B."/>
        </authorList>
    </citation>
    <scope>NUCLEOTIDE SEQUENCE</scope>
</reference>
<name>A0A4Y1RMX4_PRUDU</name>
<sequence>GQPRGRARCGRRGRGAVRGRGARGKGAATANGDVDTTSVNASGTTASGTTTVRGVKRGKGVVSEQQQTQARPKFNVKRGAQAPYVIRKTNVFADSQAGQSSQAPSGPAPSKQAPSQSVPHSQGPSQPAPRSQAPPQPAQSSQAHQGSSSQPQPM</sequence>
<evidence type="ECO:0000313" key="2">
    <source>
        <dbReference type="EMBL" id="BBH05043.1"/>
    </source>
</evidence>
<organism evidence="2">
    <name type="scientific">Prunus dulcis</name>
    <name type="common">Almond</name>
    <name type="synonym">Amygdalus dulcis</name>
    <dbReference type="NCBI Taxonomy" id="3755"/>
    <lineage>
        <taxon>Eukaryota</taxon>
        <taxon>Viridiplantae</taxon>
        <taxon>Streptophyta</taxon>
        <taxon>Embryophyta</taxon>
        <taxon>Tracheophyta</taxon>
        <taxon>Spermatophyta</taxon>
        <taxon>Magnoliopsida</taxon>
        <taxon>eudicotyledons</taxon>
        <taxon>Gunneridae</taxon>
        <taxon>Pentapetalae</taxon>
        <taxon>rosids</taxon>
        <taxon>fabids</taxon>
        <taxon>Rosales</taxon>
        <taxon>Rosaceae</taxon>
        <taxon>Amygdaloideae</taxon>
        <taxon>Amygdaleae</taxon>
        <taxon>Prunus</taxon>
    </lineage>
</organism>
<feature type="compositionally biased region" description="Low complexity" evidence="1">
    <location>
        <begin position="95"/>
        <end position="131"/>
    </location>
</feature>
<dbReference type="AlphaFoldDB" id="A0A4Y1RMX4"/>
<feature type="region of interest" description="Disordered" evidence="1">
    <location>
        <begin position="1"/>
        <end position="154"/>
    </location>
</feature>
<dbReference type="EMBL" id="AP019302">
    <property type="protein sequence ID" value="BBH05043.1"/>
    <property type="molecule type" value="Genomic_DNA"/>
</dbReference>
<feature type="non-terminal residue" evidence="2">
    <location>
        <position position="1"/>
    </location>
</feature>
<accession>A0A4Y1RMX4</accession>
<protein>
    <submittedName>
        <fullName evidence="2">Alba DNA/RNA-binding protein</fullName>
    </submittedName>
</protein>
<gene>
    <name evidence="2" type="ORF">Prudu_016323</name>
</gene>
<feature type="compositionally biased region" description="Low complexity" evidence="1">
    <location>
        <begin position="25"/>
        <end position="53"/>
    </location>
</feature>
<feature type="compositionally biased region" description="Basic residues" evidence="1">
    <location>
        <begin position="1"/>
        <end position="23"/>
    </location>
</feature>